<organism evidence="4 5">
    <name type="scientific">Conexibacter arvalis</name>
    <dbReference type="NCBI Taxonomy" id="912552"/>
    <lineage>
        <taxon>Bacteria</taxon>
        <taxon>Bacillati</taxon>
        <taxon>Actinomycetota</taxon>
        <taxon>Thermoleophilia</taxon>
        <taxon>Solirubrobacterales</taxon>
        <taxon>Conexibacteraceae</taxon>
        <taxon>Conexibacter</taxon>
    </lineage>
</organism>
<evidence type="ECO:0000259" key="3">
    <source>
        <dbReference type="PROSITE" id="PS50853"/>
    </source>
</evidence>
<dbReference type="GO" id="GO:0005975">
    <property type="term" value="P:carbohydrate metabolic process"/>
    <property type="evidence" value="ECO:0007669"/>
    <property type="project" value="UniProtKB-ARBA"/>
</dbReference>
<evidence type="ECO:0000256" key="1">
    <source>
        <dbReference type="SAM" id="MobiDB-lite"/>
    </source>
</evidence>
<dbReference type="Proteomes" id="UP000585272">
    <property type="component" value="Unassembled WGS sequence"/>
</dbReference>
<name>A0A840IJI0_9ACTN</name>
<dbReference type="PROSITE" id="PS50853">
    <property type="entry name" value="FN3"/>
    <property type="match status" value="1"/>
</dbReference>
<dbReference type="Gene3D" id="2.60.40.10">
    <property type="entry name" value="Immunoglobulins"/>
    <property type="match status" value="1"/>
</dbReference>
<dbReference type="RefSeq" id="WP_183345364.1">
    <property type="nucleotide sequence ID" value="NZ_JACHNU010000009.1"/>
</dbReference>
<keyword evidence="5" id="KW-1185">Reference proteome</keyword>
<feature type="signal peptide" evidence="2">
    <location>
        <begin position="1"/>
        <end position="26"/>
    </location>
</feature>
<feature type="domain" description="Fibronectin type-III" evidence="3">
    <location>
        <begin position="219"/>
        <end position="315"/>
    </location>
</feature>
<dbReference type="InterPro" id="IPR003961">
    <property type="entry name" value="FN3_dom"/>
</dbReference>
<evidence type="ECO:0000313" key="5">
    <source>
        <dbReference type="Proteomes" id="UP000585272"/>
    </source>
</evidence>
<feature type="compositionally biased region" description="Gly residues" evidence="1">
    <location>
        <begin position="494"/>
        <end position="581"/>
    </location>
</feature>
<feature type="chain" id="PRO_5032723382" description="Fibronectin type-III domain-containing protein" evidence="2">
    <location>
        <begin position="27"/>
        <end position="781"/>
    </location>
</feature>
<dbReference type="InterPro" id="IPR013783">
    <property type="entry name" value="Ig-like_fold"/>
</dbReference>
<dbReference type="AlphaFoldDB" id="A0A840IJI0"/>
<proteinExistence type="predicted"/>
<feature type="region of interest" description="Disordered" evidence="1">
    <location>
        <begin position="480"/>
        <end position="584"/>
    </location>
</feature>
<protein>
    <recommendedName>
        <fullName evidence="3">Fibronectin type-III domain-containing protein</fullName>
    </recommendedName>
</protein>
<keyword evidence="2" id="KW-0732">Signal</keyword>
<gene>
    <name evidence="4" type="ORF">BDZ31_004534</name>
</gene>
<accession>A0A840IJI0</accession>
<reference evidence="4 5" key="1">
    <citation type="submission" date="2020-08" db="EMBL/GenBank/DDBJ databases">
        <title>Genomic Encyclopedia of Archaeal and Bacterial Type Strains, Phase II (KMG-II): from individual species to whole genera.</title>
        <authorList>
            <person name="Goeker M."/>
        </authorList>
    </citation>
    <scope>NUCLEOTIDE SEQUENCE [LARGE SCALE GENOMIC DNA]</scope>
    <source>
        <strain evidence="4 5">DSM 23288</strain>
    </source>
</reference>
<evidence type="ECO:0000256" key="2">
    <source>
        <dbReference type="SAM" id="SignalP"/>
    </source>
</evidence>
<dbReference type="EMBL" id="JACHNU010000009">
    <property type="protein sequence ID" value="MBB4664916.1"/>
    <property type="molecule type" value="Genomic_DNA"/>
</dbReference>
<evidence type="ECO:0000313" key="4">
    <source>
        <dbReference type="EMBL" id="MBB4664916.1"/>
    </source>
</evidence>
<comment type="caution">
    <text evidence="4">The sequence shown here is derived from an EMBL/GenBank/DDBJ whole genome shotgun (WGS) entry which is preliminary data.</text>
</comment>
<sequence>MSGRHAVHATLAALALVAAHAGTASAAQVTLEPSPAEARTFATGAGGWSSGVDYGGLLCVPGVTCPAATPTHETTGGTAGGGDGHLRNAFGTLLGVLSTTTIGWTSPSFVAPANVDEATLSVAVRPQIASLLTIGSLRLGMRVIDVADGSRSTVVAELPLTAASAEFAPVSAPVPTSALVAGRSYRVALDVALTTTVSAVAGGSVDLDDVELRLTDLEPPAGLTGSFQTSGPPRVEGAVDPLGQETTVTVEYGPTAAYGSTTAPVVVDGSGAQPFAIPLADLTPGATYHYRVVARNADGTTATADQVFVAPTPPTAAPPVVEGAGNRRERTVVFDRGADVVAATVEVVDGSGHVVAAFPDDDGDGVVAVTLPDGDGVYEVRVVRENAAEQRTTSDPVTVALDRAAPVAGPAPTVSGPPDALVVSFTRAPDAERAVVELLDADGAVIATVAVADGAAEATVALPARPGTYGIRVVQTDAAGNSAATPVTPVERSAGGGDGSSGDGSGGDGSGGGAGGDGSGGDGSGGTGGDGSGGTGGGGSGGPDGDGSGGGRTGGARGGVGGDGSGAGGTGGGTGGDGSGAGAIPLSDPGRFGLLLRQCFGGDLVLTDVTARGARIAVRGLSRHAPGSTVTIVDRGGRRVGRARIGTNGAFATVVRAPASKRARLGAGYRAVVAGMRSPLVRLRRANVLTAVTVRGATIAIRGRVDRARLGTLKRLRVFGGAGATACARTGRLAIVGKVAIDRRTGAYRLRVRAPKGAGRVVVRTQAFGTKLTSRSSFAVK</sequence>